<dbReference type="PANTHER" id="PTHR12549:SF11">
    <property type="entry name" value="LYSINE-SPECIFIC DEMETHYLASE JMJ25"/>
    <property type="match status" value="1"/>
</dbReference>
<feature type="domain" description="JmjC" evidence="10">
    <location>
        <begin position="810"/>
        <end position="1218"/>
    </location>
</feature>
<comment type="subcellular location">
    <subcellularLocation>
        <location evidence="1">Nucleus</location>
    </subcellularLocation>
</comment>
<evidence type="ECO:0000256" key="2">
    <source>
        <dbReference type="ARBA" id="ARBA00006801"/>
    </source>
</evidence>
<evidence type="ECO:0000256" key="5">
    <source>
        <dbReference type="ARBA" id="ARBA00023163"/>
    </source>
</evidence>
<evidence type="ECO:0000313" key="12">
    <source>
        <dbReference type="RefSeq" id="XP_021850963.2"/>
    </source>
</evidence>
<feature type="domain" description="RING-type" evidence="9">
    <location>
        <begin position="181"/>
        <end position="228"/>
    </location>
</feature>
<keyword evidence="7" id="KW-0862">Zinc</keyword>
<dbReference type="RefSeq" id="XP_021850963.2">
    <property type="nucleotide sequence ID" value="XM_021995271.2"/>
</dbReference>
<dbReference type="SMART" id="SM00384">
    <property type="entry name" value="AT_hook"/>
    <property type="match status" value="3"/>
</dbReference>
<dbReference type="SMART" id="SM00558">
    <property type="entry name" value="JmjC"/>
    <property type="match status" value="1"/>
</dbReference>
<feature type="compositionally biased region" description="Polar residues" evidence="8">
    <location>
        <begin position="1"/>
        <end position="16"/>
    </location>
</feature>
<feature type="region of interest" description="Disordered" evidence="8">
    <location>
        <begin position="138"/>
        <end position="162"/>
    </location>
</feature>
<dbReference type="InterPro" id="IPR003347">
    <property type="entry name" value="JmjC_dom"/>
</dbReference>
<reference evidence="11" key="1">
    <citation type="journal article" date="2021" name="Nat. Commun.">
        <title>Genomic analyses provide insights into spinach domestication and the genetic basis of agronomic traits.</title>
        <authorList>
            <person name="Cai X."/>
            <person name="Sun X."/>
            <person name="Xu C."/>
            <person name="Sun H."/>
            <person name="Wang X."/>
            <person name="Ge C."/>
            <person name="Zhang Z."/>
            <person name="Wang Q."/>
            <person name="Fei Z."/>
            <person name="Jiao C."/>
            <person name="Wang Q."/>
        </authorList>
    </citation>
    <scope>NUCLEOTIDE SEQUENCE [LARGE SCALE GENOMIC DNA]</scope>
    <source>
        <strain evidence="11">cv. Varoflay</strain>
    </source>
</reference>
<dbReference type="GeneID" id="110790482"/>
<dbReference type="GO" id="GO:0032454">
    <property type="term" value="F:histone H3K9 demethylase activity"/>
    <property type="evidence" value="ECO:0000318"/>
    <property type="project" value="GO_Central"/>
</dbReference>
<proteinExistence type="inferred from homology"/>
<dbReference type="GO" id="GO:0031490">
    <property type="term" value="F:chromatin DNA binding"/>
    <property type="evidence" value="ECO:0000318"/>
    <property type="project" value="GO_Central"/>
</dbReference>
<dbReference type="GO" id="GO:0008270">
    <property type="term" value="F:zinc ion binding"/>
    <property type="evidence" value="ECO:0007669"/>
    <property type="project" value="UniProtKB-KW"/>
</dbReference>
<evidence type="ECO:0000313" key="11">
    <source>
        <dbReference type="Proteomes" id="UP000813463"/>
    </source>
</evidence>
<feature type="compositionally biased region" description="Basic residues" evidence="8">
    <location>
        <begin position="1037"/>
        <end position="1054"/>
    </location>
</feature>
<evidence type="ECO:0000256" key="1">
    <source>
        <dbReference type="ARBA" id="ARBA00004123"/>
    </source>
</evidence>
<name>A0A9R0IKE6_SPIOL</name>
<feature type="region of interest" description="Disordered" evidence="8">
    <location>
        <begin position="1009"/>
        <end position="1097"/>
    </location>
</feature>
<evidence type="ECO:0000256" key="4">
    <source>
        <dbReference type="ARBA" id="ARBA00023015"/>
    </source>
</evidence>
<dbReference type="GO" id="GO:0000785">
    <property type="term" value="C:chromatin"/>
    <property type="evidence" value="ECO:0000318"/>
    <property type="project" value="GO_Central"/>
</dbReference>
<keyword evidence="3" id="KW-0479">Metal-binding</keyword>
<dbReference type="PANTHER" id="PTHR12549">
    <property type="entry name" value="JMJC DOMAIN-CONTAINING HISTONE DEMETHYLATION PROTEIN"/>
    <property type="match status" value="1"/>
</dbReference>
<dbReference type="Pfam" id="PF02373">
    <property type="entry name" value="JmjC"/>
    <property type="match status" value="1"/>
</dbReference>
<dbReference type="CDD" id="cd02208">
    <property type="entry name" value="cupin_RmlC-like"/>
    <property type="match status" value="1"/>
</dbReference>
<dbReference type="AlphaFoldDB" id="A0A9R0IKE6"/>
<dbReference type="GO" id="GO:0000118">
    <property type="term" value="C:histone deacetylase complex"/>
    <property type="evidence" value="ECO:0000318"/>
    <property type="project" value="GO_Central"/>
</dbReference>
<dbReference type="KEGG" id="soe:110790482"/>
<feature type="compositionally biased region" description="Basic and acidic residues" evidence="8">
    <location>
        <begin position="31"/>
        <end position="40"/>
    </location>
</feature>
<keyword evidence="4" id="KW-0805">Transcription regulation</keyword>
<dbReference type="InterPro" id="IPR018866">
    <property type="entry name" value="Znf-4CXXC_R1"/>
</dbReference>
<feature type="region of interest" description="Disordered" evidence="8">
    <location>
        <begin position="1"/>
        <end position="103"/>
    </location>
</feature>
<feature type="compositionally biased region" description="Basic and acidic residues" evidence="8">
    <location>
        <begin position="1009"/>
        <end position="1025"/>
    </location>
</feature>
<comment type="similarity">
    <text evidence="2">Belongs to the JARID1 histone demethylase family.</text>
</comment>
<organism evidence="11 12">
    <name type="scientific">Spinacia oleracea</name>
    <name type="common">Spinach</name>
    <dbReference type="NCBI Taxonomy" id="3562"/>
    <lineage>
        <taxon>Eukaryota</taxon>
        <taxon>Viridiplantae</taxon>
        <taxon>Streptophyta</taxon>
        <taxon>Embryophyta</taxon>
        <taxon>Tracheophyta</taxon>
        <taxon>Spermatophyta</taxon>
        <taxon>Magnoliopsida</taxon>
        <taxon>eudicotyledons</taxon>
        <taxon>Gunneridae</taxon>
        <taxon>Pentapetalae</taxon>
        <taxon>Caryophyllales</taxon>
        <taxon>Chenopodiaceae</taxon>
        <taxon>Chenopodioideae</taxon>
        <taxon>Anserineae</taxon>
        <taxon>Spinacia</taxon>
    </lineage>
</organism>
<dbReference type="Pfam" id="PF10497">
    <property type="entry name" value="zf-4CXXC_R1"/>
    <property type="match status" value="1"/>
</dbReference>
<dbReference type="Proteomes" id="UP000813463">
    <property type="component" value="Chromosome 5"/>
</dbReference>
<keyword evidence="7" id="KW-0863">Zinc-finger</keyword>
<dbReference type="GO" id="GO:0003712">
    <property type="term" value="F:transcription coregulator activity"/>
    <property type="evidence" value="ECO:0000318"/>
    <property type="project" value="GO_Central"/>
</dbReference>
<evidence type="ECO:0000259" key="10">
    <source>
        <dbReference type="PROSITE" id="PS51184"/>
    </source>
</evidence>
<dbReference type="InterPro" id="IPR001841">
    <property type="entry name" value="Znf_RING"/>
</dbReference>
<evidence type="ECO:0000256" key="6">
    <source>
        <dbReference type="ARBA" id="ARBA00023242"/>
    </source>
</evidence>
<evidence type="ECO:0000256" key="3">
    <source>
        <dbReference type="ARBA" id="ARBA00022723"/>
    </source>
</evidence>
<sequence length="1260" mass="139930">MNSEGDLPLTSNNGSQEPPIEAEEGGGIPPEKTHEVAEKVVRKRGRPPKSNPPVKKLGRPPKSKPNENPPVKKRGRKPRPKEESNAGGTSTTKGDRDECDVGVSGKVDVEEGLVSIGSESAEVGDKKECTEGVCENASEKTNNKNGRRTRGMGKGKAVPVQEKGRKKVIDEDGNEVGANTCHQCKRNDKGRVVHCNSCKRKKYCLICIRNWYPDKTEEYFVESCPVCRDNCNCKACLRLEGATKRIVEKHKLEISEDDKKKHSLYLLQAVLPCLKQFNEEQTREKEAEARIRGVSPSEVIVERIEYSPDERMFCNNCKTSIADMHRTCPHCCYDLCLFCCREIRDGNLKAGGEEVVVDFVDRGYDYMLGGDPEPLINKKIPDVICTNAGLEPLINENINNGVSVDSSLEPLKSENIPVDVGMSVDSESLKDANLPVGVSMDVVGSEHLINGNPPGGDVSMDVDSKPLKNENLTGDVSMDVGSGPLKNENISENVSMDADSEPWKKENILDDACLTVVSEPMKNESIPDDVSMVAGSESLKRENILDEVNMDYGAEPFKRENILDEVNMDAGAETLKKNKIPDEPASLEWKSNEDGSIPCPPKGLGGCGCGLLELKHMFPVDLSELVKNVEEVLGTCKAEGMHVGSQSCSCTSSMSNGGFNGNSRKAASRDDSGDNSLYCPAAIDIKTEDLEHFQWHWAKAEPIIVRDVLETTSGLSWEPMVMWRAFRQLKHPKHARQLDVKAINCLNWCELDINIHKFFGGYTKCQFDPFMWPLLLKLKDWPPSTEFDKNLPRHGAEFIQALPFKEYTHHLSGILNLASKLPKDYLKPDLGPKTYIAYGVAQELGRGDSVTKLHCDMSDAVNILTHTAETKLNASQLRKIRQLKQKQVAQDLKEVYGSRSIANNDRHVTDLASSQLHDAAPEFPSNCEPAAGTSGLGSVMKQDLPNVPELEDNKPSLSRDIELVVESAEPVITDKLCDGLVAAEEENDVFTRSADGSRGNDTHAKIEVKQHADNRENNSNHKDEVNADATEEVKPTAGKKRGRKGKRGRPKSCKTLKGTNISSPQVEMRTCVSEGESDPDLLTAQPSSDGRIDEDMGVSESEGAALWDIFRRQDTPKLQQYLKRHFKEFRHIYGSLVQQVVHPIHDQTFYLTEEHKRNLKKEYGVEPWTFVQKLGEAVFIPAGCPHQVRNLKSCIKVAMDFVSPENVPECVRLTEEFRVLPPNHKAKEDKLEIKKMTLYAVEEAIKDLKSSFSDVEEDRP</sequence>
<dbReference type="InterPro" id="IPR017956">
    <property type="entry name" value="AT_hook_DNA-bd_motif"/>
</dbReference>
<evidence type="ECO:0000256" key="7">
    <source>
        <dbReference type="PROSITE-ProRule" id="PRU00175"/>
    </source>
</evidence>
<dbReference type="PROSITE" id="PS50089">
    <property type="entry name" value="ZF_RING_2"/>
    <property type="match status" value="1"/>
</dbReference>
<accession>A0A9R0IKE6</accession>
<keyword evidence="11" id="KW-1185">Reference proteome</keyword>
<dbReference type="SUPFAM" id="SSF51197">
    <property type="entry name" value="Clavaminate synthase-like"/>
    <property type="match status" value="1"/>
</dbReference>
<protein>
    <submittedName>
        <fullName evidence="12">Lysine-specific demethylase JMJ27-like</fullName>
    </submittedName>
</protein>
<keyword evidence="6" id="KW-0539">Nucleus</keyword>
<keyword evidence="5" id="KW-0804">Transcription</keyword>
<dbReference type="InterPro" id="IPR045109">
    <property type="entry name" value="LSDs-like"/>
</dbReference>
<dbReference type="GO" id="GO:0006357">
    <property type="term" value="P:regulation of transcription by RNA polymerase II"/>
    <property type="evidence" value="ECO:0000318"/>
    <property type="project" value="GO_Central"/>
</dbReference>
<evidence type="ECO:0000259" key="9">
    <source>
        <dbReference type="PROSITE" id="PS50089"/>
    </source>
</evidence>
<gene>
    <name evidence="12" type="primary">LOC110790482</name>
</gene>
<evidence type="ECO:0000256" key="8">
    <source>
        <dbReference type="SAM" id="MobiDB-lite"/>
    </source>
</evidence>
<dbReference type="Gene3D" id="2.60.120.650">
    <property type="entry name" value="Cupin"/>
    <property type="match status" value="2"/>
</dbReference>
<dbReference type="PROSITE" id="PS51184">
    <property type="entry name" value="JMJC"/>
    <property type="match status" value="1"/>
</dbReference>
<reference evidence="12" key="2">
    <citation type="submission" date="2025-08" db="UniProtKB">
        <authorList>
            <consortium name="RefSeq"/>
        </authorList>
    </citation>
    <scope>IDENTIFICATION</scope>
    <source>
        <tissue evidence="12">Leaf</tissue>
    </source>
</reference>